<dbReference type="GO" id="GO:0032259">
    <property type="term" value="P:methylation"/>
    <property type="evidence" value="ECO:0007669"/>
    <property type="project" value="UniProtKB-KW"/>
</dbReference>
<dbReference type="GO" id="GO:0009307">
    <property type="term" value="P:DNA restriction-modification system"/>
    <property type="evidence" value="ECO:0007669"/>
    <property type="project" value="UniProtKB-KW"/>
</dbReference>
<dbReference type="PANTHER" id="PTHR10629">
    <property type="entry name" value="CYTOSINE-SPECIFIC METHYLTRANSFERASE"/>
    <property type="match status" value="1"/>
</dbReference>
<reference evidence="9 10" key="1">
    <citation type="submission" date="2023-06" db="EMBL/GenBank/DDBJ databases">
        <title>Parasedimentitalea psychrophila sp. nov., a psychrophilic bacterium isolated from deep-sea sediment.</title>
        <authorList>
            <person name="Li A."/>
        </authorList>
    </citation>
    <scope>NUCLEOTIDE SEQUENCE [LARGE SCALE GENOMIC DNA]</scope>
    <source>
        <strain evidence="9 10">QS115</strain>
    </source>
</reference>
<evidence type="ECO:0000313" key="9">
    <source>
        <dbReference type="EMBL" id="WIY26008.1"/>
    </source>
</evidence>
<feature type="active site" evidence="6">
    <location>
        <position position="105"/>
    </location>
</feature>
<keyword evidence="4" id="KW-0680">Restriction system</keyword>
<sequence length="490" mass="55221">MNSPYTCVDLFSGCGGLSLGLKQAGFEVKLAVEKSPMAGETYYHNFIQPIHDPEEWRLHHEELSAETQAKSGLVIRELADVLASDEILSWLRESEIDLVAGGPPCQGFSLAGRRNPNDVRNQLPWQFLTFVEKIRPKAVIIENVSGMRHAFRKHGAVSPFDELRIALSETGSGYAVQPMLLNAMHFGAPQNRQRVFLVAVRNDLVAEKFVDPYGNTWNSALDSPDVTVLGKRPFLAPKRTHFDLVGEPQHLTVRDAISDLLDHSYNEEGPVSEYAREMRSDTRFLKAAFDGGLDNNEPTSHVRRRHSEHVKERFRLYQFFSRASIHSGVLSIPKKADISAYARRKMMLEAISGVEYPVSNRDGTILAKDQRAMMRLLNKLATKKHSQRALKWRDPSPTVVSLPDDYVHPSEPRIPTVRELARFQSFPDAFKFRSKETTGAHRRRLEVPQYTQVGNAVPPRLAKALGDRLHAVLRTATREVETTEESIAVA</sequence>
<dbReference type="InterPro" id="IPR018117">
    <property type="entry name" value="C5_DNA_meth_AS"/>
</dbReference>
<dbReference type="GO" id="GO:0003677">
    <property type="term" value="F:DNA binding"/>
    <property type="evidence" value="ECO:0007669"/>
    <property type="project" value="TreeGrafter"/>
</dbReference>
<dbReference type="AlphaFoldDB" id="A0A9Y2L0E2"/>
<dbReference type="Gene3D" id="3.90.120.10">
    <property type="entry name" value="DNA Methylase, subunit A, domain 2"/>
    <property type="match status" value="1"/>
</dbReference>
<evidence type="ECO:0000256" key="4">
    <source>
        <dbReference type="ARBA" id="ARBA00022747"/>
    </source>
</evidence>
<dbReference type="InterPro" id="IPR050390">
    <property type="entry name" value="C5-Methyltransferase"/>
</dbReference>
<evidence type="ECO:0000256" key="7">
    <source>
        <dbReference type="RuleBase" id="RU000416"/>
    </source>
</evidence>
<dbReference type="RefSeq" id="WP_270919140.1">
    <property type="nucleotide sequence ID" value="NZ_CP127247.1"/>
</dbReference>
<evidence type="ECO:0000256" key="8">
    <source>
        <dbReference type="RuleBase" id="RU000417"/>
    </source>
</evidence>
<dbReference type="InterPro" id="IPR029063">
    <property type="entry name" value="SAM-dependent_MTases_sf"/>
</dbReference>
<protein>
    <recommendedName>
        <fullName evidence="8">Cytosine-specific methyltransferase</fullName>
        <ecNumber evidence="8">2.1.1.37</ecNumber>
    </recommendedName>
</protein>
<accession>A0A9Y2L0E2</accession>
<dbReference type="PANTHER" id="PTHR10629:SF52">
    <property type="entry name" value="DNA (CYTOSINE-5)-METHYLTRANSFERASE 1"/>
    <property type="match status" value="1"/>
</dbReference>
<evidence type="ECO:0000256" key="2">
    <source>
        <dbReference type="ARBA" id="ARBA00022679"/>
    </source>
</evidence>
<dbReference type="InterPro" id="IPR031303">
    <property type="entry name" value="C5_meth_CS"/>
</dbReference>
<comment type="catalytic activity">
    <reaction evidence="5 8">
        <text>a 2'-deoxycytidine in DNA + S-adenosyl-L-methionine = a 5-methyl-2'-deoxycytidine in DNA + S-adenosyl-L-homocysteine + H(+)</text>
        <dbReference type="Rhea" id="RHEA:13681"/>
        <dbReference type="Rhea" id="RHEA-COMP:11369"/>
        <dbReference type="Rhea" id="RHEA-COMP:11370"/>
        <dbReference type="ChEBI" id="CHEBI:15378"/>
        <dbReference type="ChEBI" id="CHEBI:57856"/>
        <dbReference type="ChEBI" id="CHEBI:59789"/>
        <dbReference type="ChEBI" id="CHEBI:85452"/>
        <dbReference type="ChEBI" id="CHEBI:85454"/>
        <dbReference type="EC" id="2.1.1.37"/>
    </reaction>
</comment>
<dbReference type="SUPFAM" id="SSF53335">
    <property type="entry name" value="S-adenosyl-L-methionine-dependent methyltransferases"/>
    <property type="match status" value="1"/>
</dbReference>
<keyword evidence="10" id="KW-1185">Reference proteome</keyword>
<dbReference type="InterPro" id="IPR001525">
    <property type="entry name" value="C5_MeTfrase"/>
</dbReference>
<dbReference type="PROSITE" id="PS51679">
    <property type="entry name" value="SAM_MT_C5"/>
    <property type="match status" value="1"/>
</dbReference>
<dbReference type="KEGG" id="ppso:QPJ95_03505"/>
<gene>
    <name evidence="9" type="ORF">QPJ95_03505</name>
</gene>
<evidence type="ECO:0000313" key="10">
    <source>
        <dbReference type="Proteomes" id="UP001238334"/>
    </source>
</evidence>
<dbReference type="Pfam" id="PF00145">
    <property type="entry name" value="DNA_methylase"/>
    <property type="match status" value="1"/>
</dbReference>
<dbReference type="EMBL" id="CP127247">
    <property type="protein sequence ID" value="WIY26008.1"/>
    <property type="molecule type" value="Genomic_DNA"/>
</dbReference>
<keyword evidence="1 6" id="KW-0489">Methyltransferase</keyword>
<evidence type="ECO:0000256" key="1">
    <source>
        <dbReference type="ARBA" id="ARBA00022603"/>
    </source>
</evidence>
<dbReference type="GO" id="GO:0003886">
    <property type="term" value="F:DNA (cytosine-5-)-methyltransferase activity"/>
    <property type="evidence" value="ECO:0007669"/>
    <property type="project" value="UniProtKB-EC"/>
</dbReference>
<evidence type="ECO:0000256" key="5">
    <source>
        <dbReference type="ARBA" id="ARBA00047422"/>
    </source>
</evidence>
<dbReference type="EC" id="2.1.1.37" evidence="8"/>
<dbReference type="PRINTS" id="PR00105">
    <property type="entry name" value="C5METTRFRASE"/>
</dbReference>
<dbReference type="GO" id="GO:0044027">
    <property type="term" value="P:negative regulation of gene expression via chromosomal CpG island methylation"/>
    <property type="evidence" value="ECO:0007669"/>
    <property type="project" value="TreeGrafter"/>
</dbReference>
<dbReference type="Gene3D" id="3.40.50.150">
    <property type="entry name" value="Vaccinia Virus protein VP39"/>
    <property type="match status" value="1"/>
</dbReference>
<comment type="similarity">
    <text evidence="6 7">Belongs to the class I-like SAM-binding methyltransferase superfamily. C5-methyltransferase family.</text>
</comment>
<evidence type="ECO:0000256" key="6">
    <source>
        <dbReference type="PROSITE-ProRule" id="PRU01016"/>
    </source>
</evidence>
<organism evidence="9 10">
    <name type="scientific">Parasedimentitalea psychrophila</name>
    <dbReference type="NCBI Taxonomy" id="2997337"/>
    <lineage>
        <taxon>Bacteria</taxon>
        <taxon>Pseudomonadati</taxon>
        <taxon>Pseudomonadota</taxon>
        <taxon>Alphaproteobacteria</taxon>
        <taxon>Rhodobacterales</taxon>
        <taxon>Paracoccaceae</taxon>
        <taxon>Parasedimentitalea</taxon>
    </lineage>
</organism>
<keyword evidence="3 6" id="KW-0949">S-adenosyl-L-methionine</keyword>
<name>A0A9Y2L0E2_9RHOB</name>
<dbReference type="NCBIfam" id="TIGR00675">
    <property type="entry name" value="dcm"/>
    <property type="match status" value="1"/>
</dbReference>
<keyword evidence="2 6" id="KW-0808">Transferase</keyword>
<proteinExistence type="inferred from homology"/>
<dbReference type="Proteomes" id="UP001238334">
    <property type="component" value="Chromosome"/>
</dbReference>
<evidence type="ECO:0000256" key="3">
    <source>
        <dbReference type="ARBA" id="ARBA00022691"/>
    </source>
</evidence>
<dbReference type="PROSITE" id="PS00095">
    <property type="entry name" value="C5_MTASE_2"/>
    <property type="match status" value="1"/>
</dbReference>
<dbReference type="PROSITE" id="PS00094">
    <property type="entry name" value="C5_MTASE_1"/>
    <property type="match status" value="1"/>
</dbReference>